<protein>
    <submittedName>
        <fullName evidence="1">Uncharacterized protein</fullName>
    </submittedName>
</protein>
<evidence type="ECO:0000313" key="2">
    <source>
        <dbReference type="Proteomes" id="UP001489004"/>
    </source>
</evidence>
<evidence type="ECO:0000313" key="1">
    <source>
        <dbReference type="EMBL" id="KAK9814212.1"/>
    </source>
</evidence>
<reference evidence="1 2" key="1">
    <citation type="journal article" date="2024" name="Nat. Commun.">
        <title>Phylogenomics reveals the evolutionary origins of lichenization in chlorophyte algae.</title>
        <authorList>
            <person name="Puginier C."/>
            <person name="Libourel C."/>
            <person name="Otte J."/>
            <person name="Skaloud P."/>
            <person name="Haon M."/>
            <person name="Grisel S."/>
            <person name="Petersen M."/>
            <person name="Berrin J.G."/>
            <person name="Delaux P.M."/>
            <person name="Dal Grande F."/>
            <person name="Keller J."/>
        </authorList>
    </citation>
    <scope>NUCLEOTIDE SEQUENCE [LARGE SCALE GENOMIC DNA]</scope>
    <source>
        <strain evidence="1 2">SAG 2043</strain>
    </source>
</reference>
<comment type="caution">
    <text evidence="1">The sequence shown here is derived from an EMBL/GenBank/DDBJ whole genome shotgun (WGS) entry which is preliminary data.</text>
</comment>
<gene>
    <name evidence="1" type="ORF">WJX72_002339</name>
</gene>
<proteinExistence type="predicted"/>
<dbReference type="EMBL" id="JALJOR010000007">
    <property type="protein sequence ID" value="KAK9814212.1"/>
    <property type="molecule type" value="Genomic_DNA"/>
</dbReference>
<dbReference type="AlphaFoldDB" id="A0AAW1Q1M8"/>
<accession>A0AAW1Q1M8</accession>
<dbReference type="Proteomes" id="UP001489004">
    <property type="component" value="Unassembled WGS sequence"/>
</dbReference>
<keyword evidence="2" id="KW-1185">Reference proteome</keyword>
<sequence length="111" mass="12373">MLKRVTSEFDGHVKTAATATAREYEVGKAIATFLTNGRIVVCNYKCAQVIQSTPGDIDCLVEGIYEGGQLSEEVVVIAEVKKNMVQKHRDARRLYKYGIDWLSCNAAWFLA</sequence>
<name>A0AAW1Q1M8_9CHLO</name>
<organism evidence="1 2">
    <name type="scientific">[Myrmecia] bisecta</name>
    <dbReference type="NCBI Taxonomy" id="41462"/>
    <lineage>
        <taxon>Eukaryota</taxon>
        <taxon>Viridiplantae</taxon>
        <taxon>Chlorophyta</taxon>
        <taxon>core chlorophytes</taxon>
        <taxon>Trebouxiophyceae</taxon>
        <taxon>Trebouxiales</taxon>
        <taxon>Trebouxiaceae</taxon>
        <taxon>Myrmecia</taxon>
    </lineage>
</organism>